<reference evidence="1 2" key="1">
    <citation type="submission" date="2024-02" db="EMBL/GenBank/DDBJ databases">
        <authorList>
            <person name="Chen Y."/>
            <person name="Shah S."/>
            <person name="Dougan E. K."/>
            <person name="Thang M."/>
            <person name="Chan C."/>
        </authorList>
    </citation>
    <scope>NUCLEOTIDE SEQUENCE [LARGE SCALE GENOMIC DNA]</scope>
</reference>
<protein>
    <submittedName>
        <fullName evidence="1">Uncharacterized protein</fullName>
    </submittedName>
</protein>
<evidence type="ECO:0000313" key="2">
    <source>
        <dbReference type="Proteomes" id="UP001642464"/>
    </source>
</evidence>
<organism evidence="1 2">
    <name type="scientific">Durusdinium trenchii</name>
    <dbReference type="NCBI Taxonomy" id="1381693"/>
    <lineage>
        <taxon>Eukaryota</taxon>
        <taxon>Sar</taxon>
        <taxon>Alveolata</taxon>
        <taxon>Dinophyceae</taxon>
        <taxon>Suessiales</taxon>
        <taxon>Symbiodiniaceae</taxon>
        <taxon>Durusdinium</taxon>
    </lineage>
</organism>
<keyword evidence="2" id="KW-1185">Reference proteome</keyword>
<name>A0ABP0Q5Y6_9DINO</name>
<evidence type="ECO:0000313" key="1">
    <source>
        <dbReference type="EMBL" id="CAK9083655.1"/>
    </source>
</evidence>
<dbReference type="EMBL" id="CAXAMM010039095">
    <property type="protein sequence ID" value="CAK9083655.1"/>
    <property type="molecule type" value="Genomic_DNA"/>
</dbReference>
<dbReference type="Proteomes" id="UP001642464">
    <property type="component" value="Unassembled WGS sequence"/>
</dbReference>
<comment type="caution">
    <text evidence="1">The sequence shown here is derived from an EMBL/GenBank/DDBJ whole genome shotgun (WGS) entry which is preliminary data.</text>
</comment>
<proteinExistence type="predicted"/>
<accession>A0ABP0Q5Y6</accession>
<gene>
    <name evidence="1" type="ORF">SCF082_LOCUS39706</name>
</gene>
<sequence length="1034" mass="117325">MTPSQFDILLQRLIAMETPKVVVFLVILVWHLDIPKPPQEYQFLEFYARVGRIATLAKWCGFATAAVDIRYGAHRQREGKRRPMDINGNAGLVLCIHLLLTSQWEQLVAFFAIVCSSYVPVNRHSTGRPLLTPLGNEHFIGVRRSNKMTSRTVILIWITILSGGTYLMENPHGSFLAFHPRYVWMLKKLEAVGILTYKTAFWMRKYGSISWKRTWVWANSRRIGSLDLGPLTEEEKEGCEETTIRYEDAQGKIRWKGNSNLKLTRQYTFKFAGTVTRLLPKIREDTRSQKFPAKELREEMITATDGTTPDVPKDGACELARPDASLASALQGALFVPSDEPCVEDPYLPPVEVEDQPSEMGPLDDPYFVGGVDNSTAEEVSQECLDPMMQHIASLGSKLPDEVRRDKYEKHIELFWVEKKMAGRKRKREIFEEDEELSESEYDKLKNADSNMPDNMGLDTDDTGATASTLQEHGNALQEEMKGHSLSGNVPISKHHFEENGEVADLEYLRGRDVLHYLLRSYPWTLLGGLDPGEEAQNMLDTFWRLYRREHPTHQIFQLADDNDSAVNLRFCVPLMVHGDGARTLKKQPLEVISLHPVLGLDTVKKKIEDSVQCTCWPKQTYGGCDTAHPMAQKLNSKHLTYLTHFLLCAFPSKKFKKLPGLLLSVLEAISQDLGTLSVRGIVLGNDVYHFAVLGMMGDLEYHAKTGVLTRSYQNVGHKNFIPCCHLCAAGSINHPFEDVREQASWKGTLFHSPPWNNPPPFRYILFEDWSSGLAARWFRLDPFHLFRLGVARNFIASAVMLMASDGIFDLAAGDSKSVDARLGRAWAQFSLWCDTHSVRVTGIRAFTREKFHAATKTSFPWVGCKGADSIILLKWLKWCSAINLASCPDSQVLGHIHQGCEQSLAFQGIHRHGIWLTNCCRAKLQKNCQQFLASYAWLAHVCLQRRLQLFAQVPKIHGMAHVQHRLSVCSLDEFCWNPANDDCSMSEDFVGRIARQSRRVGHKHVVSNTIHAYKVKSKMTLMRFHRKRKLSTG</sequence>